<gene>
    <name evidence="1" type="ORF">PACLA_8A086861</name>
</gene>
<proteinExistence type="predicted"/>
<evidence type="ECO:0000313" key="2">
    <source>
        <dbReference type="Proteomes" id="UP001152795"/>
    </source>
</evidence>
<dbReference type="Proteomes" id="UP001152795">
    <property type="component" value="Unassembled WGS sequence"/>
</dbReference>
<dbReference type="EMBL" id="CACRXK020000372">
    <property type="protein sequence ID" value="CAB3981290.1"/>
    <property type="molecule type" value="Genomic_DNA"/>
</dbReference>
<keyword evidence="2" id="KW-1185">Reference proteome</keyword>
<evidence type="ECO:0000313" key="1">
    <source>
        <dbReference type="EMBL" id="CAB3981290.1"/>
    </source>
</evidence>
<accession>A0A6S7G6L6</accession>
<protein>
    <submittedName>
        <fullName evidence="1">Uncharacterized protein</fullName>
    </submittedName>
</protein>
<name>A0A6S7G6L6_PARCT</name>
<dbReference type="AlphaFoldDB" id="A0A6S7G6L6"/>
<organism evidence="1 2">
    <name type="scientific">Paramuricea clavata</name>
    <name type="common">Red gorgonian</name>
    <name type="synonym">Violescent sea-whip</name>
    <dbReference type="NCBI Taxonomy" id="317549"/>
    <lineage>
        <taxon>Eukaryota</taxon>
        <taxon>Metazoa</taxon>
        <taxon>Cnidaria</taxon>
        <taxon>Anthozoa</taxon>
        <taxon>Octocorallia</taxon>
        <taxon>Malacalcyonacea</taxon>
        <taxon>Plexauridae</taxon>
        <taxon>Paramuricea</taxon>
    </lineage>
</organism>
<sequence>MGSVVVLVPYREGTCIRVLKGALYYRLRYQCGHAEESSVNSSFLNITFLALVVLASIISPDNLINLKKENEEADFQNLAVTSSGLVEY</sequence>
<comment type="caution">
    <text evidence="1">The sequence shown here is derived from an EMBL/GenBank/DDBJ whole genome shotgun (WGS) entry which is preliminary data.</text>
</comment>
<reference evidence="1" key="1">
    <citation type="submission" date="2020-04" db="EMBL/GenBank/DDBJ databases">
        <authorList>
            <person name="Alioto T."/>
            <person name="Alioto T."/>
            <person name="Gomez Garrido J."/>
        </authorList>
    </citation>
    <scope>NUCLEOTIDE SEQUENCE</scope>
    <source>
        <strain evidence="1">A484AB</strain>
    </source>
</reference>